<evidence type="ECO:0000313" key="2">
    <source>
        <dbReference type="Proteomes" id="UP000295530"/>
    </source>
</evidence>
<evidence type="ECO:0000313" key="1">
    <source>
        <dbReference type="EMBL" id="TDN47177.1"/>
    </source>
</evidence>
<proteinExistence type="predicted"/>
<comment type="caution">
    <text evidence="1">The sequence shown here is derived from an EMBL/GenBank/DDBJ whole genome shotgun (WGS) entry which is preliminary data.</text>
</comment>
<dbReference type="OrthoDB" id="6860016at2"/>
<organism evidence="1 2">
    <name type="scientific">Scandinavium goeteborgense</name>
    <dbReference type="NCBI Taxonomy" id="1851514"/>
    <lineage>
        <taxon>Bacteria</taxon>
        <taxon>Pseudomonadati</taxon>
        <taxon>Pseudomonadota</taxon>
        <taxon>Gammaproteobacteria</taxon>
        <taxon>Enterobacterales</taxon>
        <taxon>Enterobacteriaceae</taxon>
        <taxon>Scandinavium</taxon>
    </lineage>
</organism>
<dbReference type="Pfam" id="PF05488">
    <property type="entry name" value="PAAR_motif"/>
    <property type="match status" value="1"/>
</dbReference>
<dbReference type="Gene3D" id="2.60.200.60">
    <property type="match status" value="1"/>
</dbReference>
<protein>
    <submittedName>
        <fullName evidence="1">Putative Zn-binding protein involved in type VI secretion</fullName>
    </submittedName>
</protein>
<dbReference type="InterPro" id="IPR008727">
    <property type="entry name" value="PAAR_motif"/>
</dbReference>
<dbReference type="AlphaFoldDB" id="A0A4R6DQE5"/>
<dbReference type="RefSeq" id="WP_133462598.1">
    <property type="nucleotide sequence ID" value="NZ_SNVX01000034.1"/>
</dbReference>
<sequence length="88" mass="9027">MHAGIVRLNDKLSSGGIVTSATSTMIIEGIPAALVGDDVICPILGHGKNKISEGSSEWISDGKLVVFHQCKCQCGCFVISSLPGTGIG</sequence>
<name>A0A4R6DQE5_SCAGO</name>
<accession>A0A4R6DQE5</accession>
<dbReference type="EMBL" id="SNVX01000034">
    <property type="protein sequence ID" value="TDN47177.1"/>
    <property type="molecule type" value="Genomic_DNA"/>
</dbReference>
<gene>
    <name evidence="1" type="ORF">EC847_13419</name>
</gene>
<keyword evidence="2" id="KW-1185">Reference proteome</keyword>
<reference evidence="1 2" key="1">
    <citation type="submission" date="2019-03" db="EMBL/GenBank/DDBJ databases">
        <title>Genomic analyses of the natural microbiome of Caenorhabditis elegans.</title>
        <authorList>
            <person name="Samuel B."/>
        </authorList>
    </citation>
    <scope>NUCLEOTIDE SEQUENCE [LARGE SCALE GENOMIC DNA]</scope>
    <source>
        <strain evidence="1 2">BIGb0156</strain>
    </source>
</reference>
<dbReference type="CDD" id="cd14744">
    <property type="entry name" value="PAAR_CT_2"/>
    <property type="match status" value="1"/>
</dbReference>
<dbReference type="Proteomes" id="UP000295530">
    <property type="component" value="Unassembled WGS sequence"/>
</dbReference>